<evidence type="ECO:0000313" key="1">
    <source>
        <dbReference type="EMBL" id="RYN57770.1"/>
    </source>
</evidence>
<organism evidence="1 2">
    <name type="scientific">Alternaria alternata</name>
    <name type="common">Alternaria rot fungus</name>
    <name type="synonym">Torula alternata</name>
    <dbReference type="NCBI Taxonomy" id="5599"/>
    <lineage>
        <taxon>Eukaryota</taxon>
        <taxon>Fungi</taxon>
        <taxon>Dikarya</taxon>
        <taxon>Ascomycota</taxon>
        <taxon>Pezizomycotina</taxon>
        <taxon>Dothideomycetes</taxon>
        <taxon>Pleosporomycetidae</taxon>
        <taxon>Pleosporales</taxon>
        <taxon>Pleosporineae</taxon>
        <taxon>Pleosporaceae</taxon>
        <taxon>Alternaria</taxon>
        <taxon>Alternaria sect. Alternaria</taxon>
        <taxon>Alternaria alternata complex</taxon>
    </lineage>
</organism>
<evidence type="ECO:0000313" key="2">
    <source>
        <dbReference type="Proteomes" id="UP000291422"/>
    </source>
</evidence>
<accession>A0A4Q4MRD9</accession>
<gene>
    <name evidence="1" type="ORF">AA0117_g13191</name>
</gene>
<dbReference type="EMBL" id="PDXD01000157">
    <property type="protein sequence ID" value="RYN57770.1"/>
    <property type="molecule type" value="Genomic_DNA"/>
</dbReference>
<comment type="caution">
    <text evidence="1">The sequence shown here is derived from an EMBL/GenBank/DDBJ whole genome shotgun (WGS) entry which is preliminary data.</text>
</comment>
<dbReference type="AlphaFoldDB" id="A0A4Q4MRD9"/>
<proteinExistence type="predicted"/>
<reference evidence="2" key="1">
    <citation type="journal article" date="2019" name="bioRxiv">
        <title>Genomics, evolutionary history and diagnostics of the Alternaria alternata species group including apple and Asian pear pathotypes.</title>
        <authorList>
            <person name="Armitage A.D."/>
            <person name="Cockerton H.M."/>
            <person name="Sreenivasaprasad S."/>
            <person name="Woodhall J.W."/>
            <person name="Lane C.R."/>
            <person name="Harrison R.J."/>
            <person name="Clarkson J.P."/>
        </authorList>
    </citation>
    <scope>NUCLEOTIDE SEQUENCE [LARGE SCALE GENOMIC DNA]</scope>
    <source>
        <strain evidence="2">FERA 1177</strain>
    </source>
</reference>
<dbReference type="Proteomes" id="UP000291422">
    <property type="component" value="Unassembled WGS sequence"/>
</dbReference>
<protein>
    <submittedName>
        <fullName evidence="1">Uncharacterized protein</fullName>
    </submittedName>
</protein>
<sequence>MDDTTLVDSLGILHTVSEATSPVMLDITVTTLRYNPTVNITLHIVTHGSRHYFLRPLCEIINDPFAITFSFVAKPSILWHSEQGRYMELCLPGMYFKSSFHSGLRSKEALQETHKVFLLQSW</sequence>
<name>A0A4Q4MRD9_ALTAL</name>